<sequence length="130" mass="14338">MLIGPWEESKAREYYDSKGLRSHKSLEIEQPVLGGISCTIKPARPTNGNLEPRNKTCTNKYASNDAVNDADAAEARGTTEVNGENGDREPGKGKKEKKKKKKKKNKHDGILPIKLILVLLYATLDGSFLT</sequence>
<dbReference type="EMBL" id="JH658855">
    <property type="protein sequence ID" value="EXL76100.1"/>
    <property type="molecule type" value="Genomic_DNA"/>
</dbReference>
<evidence type="ECO:0000256" key="1">
    <source>
        <dbReference type="SAM" id="MobiDB-lite"/>
    </source>
</evidence>
<name>X0HWP2_FUSOX</name>
<feature type="compositionally biased region" description="Basic residues" evidence="1">
    <location>
        <begin position="94"/>
        <end position="106"/>
    </location>
</feature>
<reference evidence="2" key="2">
    <citation type="submission" date="2012-05" db="EMBL/GenBank/DDBJ databases">
        <title>The Genome Annotation of Fusarium oxysporum PHW808.</title>
        <authorList>
            <consortium name="The Broad Institute Genomics Platform"/>
            <person name="Ma L.-J."/>
            <person name="Corby-Kistler H."/>
            <person name="Broz K."/>
            <person name="Gale L.R."/>
            <person name="Jonkers W."/>
            <person name="O'Donnell K."/>
            <person name="Ploetz R."/>
            <person name="Steinberg C."/>
            <person name="Schwartz D.C."/>
            <person name="VanEtten H."/>
            <person name="Zhou S."/>
            <person name="Young S.K."/>
            <person name="Zeng Q."/>
            <person name="Gargeya S."/>
            <person name="Fitzgerald M."/>
            <person name="Abouelleil A."/>
            <person name="Alvarado L."/>
            <person name="Chapman S.B."/>
            <person name="Gainer-Dewar J."/>
            <person name="Goldberg J."/>
            <person name="Griggs A."/>
            <person name="Gujja S."/>
            <person name="Hansen M."/>
            <person name="Howarth C."/>
            <person name="Imamovic A."/>
            <person name="Ireland A."/>
            <person name="Larimer J."/>
            <person name="McCowan C."/>
            <person name="Murphy C."/>
            <person name="Pearson M."/>
            <person name="Poon T.W."/>
            <person name="Priest M."/>
            <person name="Roberts A."/>
            <person name="Saif S."/>
            <person name="Shea T."/>
            <person name="Sykes S."/>
            <person name="Wortman J."/>
            <person name="Nusbaum C."/>
            <person name="Birren B."/>
        </authorList>
    </citation>
    <scope>NUCLEOTIDE SEQUENCE</scope>
    <source>
        <strain evidence="2">54008</strain>
    </source>
</reference>
<dbReference type="AlphaFoldDB" id="X0HWP2"/>
<dbReference type="HOGENOM" id="CLU_1938268_0_0_1"/>
<organism evidence="2">
    <name type="scientific">Fusarium oxysporum f. sp. conglutinans race 2 54008</name>
    <dbReference type="NCBI Taxonomy" id="1089457"/>
    <lineage>
        <taxon>Eukaryota</taxon>
        <taxon>Fungi</taxon>
        <taxon>Dikarya</taxon>
        <taxon>Ascomycota</taxon>
        <taxon>Pezizomycotina</taxon>
        <taxon>Sordariomycetes</taxon>
        <taxon>Hypocreomycetidae</taxon>
        <taxon>Hypocreales</taxon>
        <taxon>Nectriaceae</taxon>
        <taxon>Fusarium</taxon>
        <taxon>Fusarium oxysporum species complex</taxon>
    </lineage>
</organism>
<accession>X0HWP2</accession>
<evidence type="ECO:0000313" key="2">
    <source>
        <dbReference type="EMBL" id="EXL76100.1"/>
    </source>
</evidence>
<feature type="region of interest" description="Disordered" evidence="1">
    <location>
        <begin position="38"/>
        <end position="106"/>
    </location>
</feature>
<reference evidence="2" key="1">
    <citation type="submission" date="2011-11" db="EMBL/GenBank/DDBJ databases">
        <title>The Genome Sequence of Fusarium oxysporum PHW808.</title>
        <authorList>
            <consortium name="The Broad Institute Genome Sequencing Platform"/>
            <person name="Ma L.-J."/>
            <person name="Gale L.R."/>
            <person name="Schwartz D.C."/>
            <person name="Zhou S."/>
            <person name="Corby-Kistler H."/>
            <person name="Young S.K."/>
            <person name="Zeng Q."/>
            <person name="Gargeya S."/>
            <person name="Fitzgerald M."/>
            <person name="Haas B."/>
            <person name="Abouelleil A."/>
            <person name="Alvarado L."/>
            <person name="Arachchi H.M."/>
            <person name="Berlin A."/>
            <person name="Brown A."/>
            <person name="Chapman S.B."/>
            <person name="Chen Z."/>
            <person name="Dunbar C."/>
            <person name="Freedman E."/>
            <person name="Gearin G."/>
            <person name="Goldberg J."/>
            <person name="Griggs A."/>
            <person name="Gujja S."/>
            <person name="Heiman D."/>
            <person name="Howarth C."/>
            <person name="Larson L."/>
            <person name="Lui A."/>
            <person name="MacDonald P.J.P."/>
            <person name="Montmayeur A."/>
            <person name="Murphy C."/>
            <person name="Neiman D."/>
            <person name="Pearson M."/>
            <person name="Priest M."/>
            <person name="Roberts A."/>
            <person name="Saif S."/>
            <person name="Shea T."/>
            <person name="Shenoy N."/>
            <person name="Sisk P."/>
            <person name="Stolte C."/>
            <person name="Sykes S."/>
            <person name="Wortman J."/>
            <person name="Nusbaum C."/>
            <person name="Birren B."/>
        </authorList>
    </citation>
    <scope>NUCLEOTIDE SEQUENCE [LARGE SCALE GENOMIC DNA]</scope>
    <source>
        <strain evidence="2">54008</strain>
    </source>
</reference>
<gene>
    <name evidence="2" type="ORF">FOPG_09107</name>
</gene>
<dbReference type="Proteomes" id="UP000030676">
    <property type="component" value="Unassembled WGS sequence"/>
</dbReference>
<protein>
    <submittedName>
        <fullName evidence="2">Uncharacterized protein</fullName>
    </submittedName>
</protein>
<proteinExistence type="predicted"/>